<proteinExistence type="predicted"/>
<dbReference type="CDD" id="cd16917">
    <property type="entry name" value="HATPase_UhpB-NarQ-NarX-like"/>
    <property type="match status" value="1"/>
</dbReference>
<evidence type="ECO:0000259" key="5">
    <source>
        <dbReference type="Pfam" id="PF02518"/>
    </source>
</evidence>
<dbReference type="Pfam" id="PF02518">
    <property type="entry name" value="HATPase_c"/>
    <property type="match status" value="1"/>
</dbReference>
<feature type="transmembrane region" description="Helical" evidence="4">
    <location>
        <begin position="45"/>
        <end position="74"/>
    </location>
</feature>
<keyword evidence="4" id="KW-1133">Transmembrane helix</keyword>
<evidence type="ECO:0000259" key="6">
    <source>
        <dbReference type="Pfam" id="PF07730"/>
    </source>
</evidence>
<keyword evidence="4" id="KW-0472">Membrane</keyword>
<feature type="domain" description="Signal transduction histidine kinase subgroup 3 dimerisation and phosphoacceptor" evidence="6">
    <location>
        <begin position="161"/>
        <end position="223"/>
    </location>
</feature>
<dbReference type="GO" id="GO:0000155">
    <property type="term" value="F:phosphorelay sensor kinase activity"/>
    <property type="evidence" value="ECO:0007669"/>
    <property type="project" value="InterPro"/>
</dbReference>
<dbReference type="EMBL" id="JACHHX010000008">
    <property type="protein sequence ID" value="MBB5015525.1"/>
    <property type="molecule type" value="Genomic_DNA"/>
</dbReference>
<protein>
    <submittedName>
        <fullName evidence="7">Signal transduction histidine kinase</fullName>
    </submittedName>
</protein>
<organism evidence="7 8">
    <name type="scientific">Rehaibacterium terrae</name>
    <dbReference type="NCBI Taxonomy" id="1341696"/>
    <lineage>
        <taxon>Bacteria</taxon>
        <taxon>Pseudomonadati</taxon>
        <taxon>Pseudomonadota</taxon>
        <taxon>Gammaproteobacteria</taxon>
        <taxon>Lysobacterales</taxon>
        <taxon>Lysobacteraceae</taxon>
        <taxon>Rehaibacterium</taxon>
    </lineage>
</organism>
<keyword evidence="4" id="KW-0812">Transmembrane</keyword>
<evidence type="ECO:0000256" key="3">
    <source>
        <dbReference type="ARBA" id="ARBA00023012"/>
    </source>
</evidence>
<dbReference type="PANTHER" id="PTHR24421">
    <property type="entry name" value="NITRATE/NITRITE SENSOR PROTEIN NARX-RELATED"/>
    <property type="match status" value="1"/>
</dbReference>
<dbReference type="Gene3D" id="1.20.5.1930">
    <property type="match status" value="1"/>
</dbReference>
<name>A0A7W8DE69_9GAMM</name>
<gene>
    <name evidence="7" type="ORF">HNQ58_001429</name>
</gene>
<comment type="caution">
    <text evidence="7">The sequence shown here is derived from an EMBL/GenBank/DDBJ whole genome shotgun (WGS) entry which is preliminary data.</text>
</comment>
<dbReference type="AlphaFoldDB" id="A0A7W8DE69"/>
<evidence type="ECO:0000313" key="7">
    <source>
        <dbReference type="EMBL" id="MBB5015525.1"/>
    </source>
</evidence>
<keyword evidence="1" id="KW-0808">Transferase</keyword>
<feature type="transmembrane region" description="Helical" evidence="4">
    <location>
        <begin position="81"/>
        <end position="99"/>
    </location>
</feature>
<dbReference type="Proteomes" id="UP000519004">
    <property type="component" value="Unassembled WGS sequence"/>
</dbReference>
<dbReference type="PANTHER" id="PTHR24421:SF59">
    <property type="entry name" value="OXYGEN SENSOR HISTIDINE KINASE NREB"/>
    <property type="match status" value="1"/>
</dbReference>
<keyword evidence="2 7" id="KW-0418">Kinase</keyword>
<dbReference type="GO" id="GO:0046983">
    <property type="term" value="F:protein dimerization activity"/>
    <property type="evidence" value="ECO:0007669"/>
    <property type="project" value="InterPro"/>
</dbReference>
<feature type="transmembrane region" description="Helical" evidence="4">
    <location>
        <begin position="105"/>
        <end position="126"/>
    </location>
</feature>
<reference evidence="7 8" key="1">
    <citation type="submission" date="2020-08" db="EMBL/GenBank/DDBJ databases">
        <title>Genomic Encyclopedia of Type Strains, Phase IV (KMG-IV): sequencing the most valuable type-strain genomes for metagenomic binning, comparative biology and taxonomic classification.</title>
        <authorList>
            <person name="Goeker M."/>
        </authorList>
    </citation>
    <scope>NUCLEOTIDE SEQUENCE [LARGE SCALE GENOMIC DNA]</scope>
    <source>
        <strain evidence="7 8">DSM 25897</strain>
    </source>
</reference>
<evidence type="ECO:0000256" key="4">
    <source>
        <dbReference type="SAM" id="Phobius"/>
    </source>
</evidence>
<dbReference type="InterPro" id="IPR050482">
    <property type="entry name" value="Sensor_HK_TwoCompSys"/>
</dbReference>
<dbReference type="Pfam" id="PF07730">
    <property type="entry name" value="HisKA_3"/>
    <property type="match status" value="1"/>
</dbReference>
<accession>A0A7W8DE69</accession>
<dbReference type="InterPro" id="IPR011712">
    <property type="entry name" value="Sig_transdc_His_kin_sub3_dim/P"/>
</dbReference>
<evidence type="ECO:0000256" key="2">
    <source>
        <dbReference type="ARBA" id="ARBA00022777"/>
    </source>
</evidence>
<feature type="domain" description="Histidine kinase/HSP90-like ATPase" evidence="5">
    <location>
        <begin position="260"/>
        <end position="346"/>
    </location>
</feature>
<dbReference type="InterPro" id="IPR003594">
    <property type="entry name" value="HATPase_dom"/>
</dbReference>
<keyword evidence="3" id="KW-0902">Two-component regulatory system</keyword>
<keyword evidence="8" id="KW-1185">Reference proteome</keyword>
<evidence type="ECO:0000313" key="8">
    <source>
        <dbReference type="Proteomes" id="UP000519004"/>
    </source>
</evidence>
<dbReference type="Gene3D" id="3.30.565.10">
    <property type="entry name" value="Histidine kinase-like ATPase, C-terminal domain"/>
    <property type="match status" value="1"/>
</dbReference>
<dbReference type="GO" id="GO:0016020">
    <property type="term" value="C:membrane"/>
    <property type="evidence" value="ECO:0007669"/>
    <property type="project" value="InterPro"/>
</dbReference>
<sequence>MLAARGAALGWAARIALLVFLAAWLRVLACAPRQLRWHDDVVLLALAGSAFALIALGPTGTAPILLVLLACVLAERFDTRGLTLALLTVNLLLLVLLRWRWQVSWTYALTSVVAYGAFQVFAALVLRYANHAEAMAEQLREVNARLLATRSLLDESARDAERLRLSRELHDVAGHKLTALKLNLRALARDPALAGRRELAVAAGLADELLADLRGVVRQLRQHDGLELGEALRRLAAPLPRPQVAIEVAADARAADAEQAETLLRIAQEGLTNAARHGGARRAWLRLAREGDALTLHLDDDGRVRWPLVPGHGLTGMRERVERLGGTLELTPSRHGGLRLAARLPAGAGA</sequence>
<dbReference type="SUPFAM" id="SSF55874">
    <property type="entry name" value="ATPase domain of HSP90 chaperone/DNA topoisomerase II/histidine kinase"/>
    <property type="match status" value="1"/>
</dbReference>
<dbReference type="InterPro" id="IPR036890">
    <property type="entry name" value="HATPase_C_sf"/>
</dbReference>
<evidence type="ECO:0000256" key="1">
    <source>
        <dbReference type="ARBA" id="ARBA00022679"/>
    </source>
</evidence>
<dbReference type="RefSeq" id="WP_183948211.1">
    <property type="nucleotide sequence ID" value="NZ_JACHHX010000008.1"/>
</dbReference>